<dbReference type="PANTHER" id="PTHR33591:SF2">
    <property type="entry name" value="BETA-CAROTENE ISOMERASE D27"/>
    <property type="match status" value="1"/>
</dbReference>
<feature type="compositionally biased region" description="Basic residues" evidence="1">
    <location>
        <begin position="62"/>
        <end position="71"/>
    </location>
</feature>
<dbReference type="InterPro" id="IPR038938">
    <property type="entry name" value="D27-like"/>
</dbReference>
<feature type="region of interest" description="Disordered" evidence="1">
    <location>
        <begin position="1"/>
        <end position="89"/>
    </location>
</feature>
<evidence type="ECO:0000313" key="3">
    <source>
        <dbReference type="EMBL" id="ACO64256.1"/>
    </source>
</evidence>
<organism evidence="3 4">
    <name type="scientific">Micromonas commoda (strain RCC299 / NOUM17 / CCMP2709)</name>
    <name type="common">Picoplanktonic green alga</name>
    <dbReference type="NCBI Taxonomy" id="296587"/>
    <lineage>
        <taxon>Eukaryota</taxon>
        <taxon>Viridiplantae</taxon>
        <taxon>Chlorophyta</taxon>
        <taxon>Mamiellophyceae</taxon>
        <taxon>Mamiellales</taxon>
        <taxon>Mamiellaceae</taxon>
        <taxon>Micromonas</taxon>
    </lineage>
</organism>
<protein>
    <recommendedName>
        <fullName evidence="2">Beta-carotene isomerase D27-like C-terminal domain-containing protein</fullName>
    </recommendedName>
</protein>
<dbReference type="Pfam" id="PF13225">
    <property type="entry name" value="D27-like_C"/>
    <property type="match status" value="1"/>
</dbReference>
<dbReference type="OrthoDB" id="416096at2759"/>
<proteinExistence type="predicted"/>
<dbReference type="AlphaFoldDB" id="C1E928"/>
<dbReference type="Proteomes" id="UP000002009">
    <property type="component" value="Chromosome 6"/>
</dbReference>
<feature type="compositionally biased region" description="Polar residues" evidence="1">
    <location>
        <begin position="116"/>
        <end position="126"/>
    </location>
</feature>
<reference evidence="3 4" key="1">
    <citation type="journal article" date="2009" name="Science">
        <title>Green evolution and dynamic adaptations revealed by genomes of the marine picoeukaryotes Micromonas.</title>
        <authorList>
            <person name="Worden A.Z."/>
            <person name="Lee J.H."/>
            <person name="Mock T."/>
            <person name="Rouze P."/>
            <person name="Simmons M.P."/>
            <person name="Aerts A.L."/>
            <person name="Allen A.E."/>
            <person name="Cuvelier M.L."/>
            <person name="Derelle E."/>
            <person name="Everett M.V."/>
            <person name="Foulon E."/>
            <person name="Grimwood J."/>
            <person name="Gundlach H."/>
            <person name="Henrissat B."/>
            <person name="Napoli C."/>
            <person name="McDonald S.M."/>
            <person name="Parker M.S."/>
            <person name="Rombauts S."/>
            <person name="Salamov A."/>
            <person name="Von Dassow P."/>
            <person name="Badger J.H."/>
            <person name="Coutinho P.M."/>
            <person name="Demir E."/>
            <person name="Dubchak I."/>
            <person name="Gentemann C."/>
            <person name="Eikrem W."/>
            <person name="Gready J.E."/>
            <person name="John U."/>
            <person name="Lanier W."/>
            <person name="Lindquist E.A."/>
            <person name="Lucas S."/>
            <person name="Mayer K.F."/>
            <person name="Moreau H."/>
            <person name="Not F."/>
            <person name="Otillar R."/>
            <person name="Panaud O."/>
            <person name="Pangilinan J."/>
            <person name="Paulsen I."/>
            <person name="Piegu B."/>
            <person name="Poliakov A."/>
            <person name="Robbens S."/>
            <person name="Schmutz J."/>
            <person name="Toulza E."/>
            <person name="Wyss T."/>
            <person name="Zelensky A."/>
            <person name="Zhou K."/>
            <person name="Armbrust E.V."/>
            <person name="Bhattacharya D."/>
            <person name="Goodenough U.W."/>
            <person name="Van de Peer Y."/>
            <person name="Grigoriev I.V."/>
        </authorList>
    </citation>
    <scope>NUCLEOTIDE SEQUENCE [LARGE SCALE GENOMIC DNA]</scope>
    <source>
        <strain evidence="4">RCC299 / NOUM17</strain>
    </source>
</reference>
<dbReference type="KEGG" id="mis:MICPUN_59581"/>
<dbReference type="EMBL" id="CP001327">
    <property type="protein sequence ID" value="ACO64256.1"/>
    <property type="molecule type" value="Genomic_DNA"/>
</dbReference>
<evidence type="ECO:0000313" key="4">
    <source>
        <dbReference type="Proteomes" id="UP000002009"/>
    </source>
</evidence>
<feature type="region of interest" description="Disordered" evidence="1">
    <location>
        <begin position="101"/>
        <end position="126"/>
    </location>
</feature>
<dbReference type="InterPro" id="IPR025114">
    <property type="entry name" value="D27-like_C"/>
</dbReference>
<sequence>MDPNAFPSQPGGTTAQPRGAPPGVGPQKRVRDSLGVAGNNDRTWQDRLGGLKARGPGMGKNGPRRVIKRTVTKPSEAAVPKPKPTVAGEREWARVETMRAQQAAAEARRRGANGRDVSSSTNNTNAPWQKEETVSYSFFGQSRVRYPAASLADPAASRAVYEDSELDKTAIQVNALLLAEAAGVDPNVLNGGDVRSFAALAEAAHHLRRQHSPEDLRRIVGKIMRSQITGGIPPGGTGVAQFLLPGAVLRETTGTIASEMAEWMFGPTTRETMAGPNGRDVTVVNVKKCRYLEATGCAGVCVNMCKLPAQDVMREEFGVGLYVAPNFETCSCKMYFGQEPLPEQIDPALSRGCLSRCGVAAMNTPPPPPPPPALPIGADGWPAAVAWTEDSVAKFYQSLPPPRLEKCPELPKKARVI</sequence>
<evidence type="ECO:0000259" key="2">
    <source>
        <dbReference type="Pfam" id="PF13225"/>
    </source>
</evidence>
<dbReference type="GeneID" id="8244643"/>
<gene>
    <name evidence="3" type="ORF">MICPUN_59581</name>
</gene>
<dbReference type="PANTHER" id="PTHR33591">
    <property type="entry name" value="BETA-CAROTENE ISOMERASE D27"/>
    <property type="match status" value="1"/>
</dbReference>
<name>C1E928_MICCC</name>
<feature type="domain" description="Beta-carotene isomerase D27-like C-terminal" evidence="2">
    <location>
        <begin position="263"/>
        <end position="343"/>
    </location>
</feature>
<feature type="compositionally biased region" description="Polar residues" evidence="1">
    <location>
        <begin position="1"/>
        <end position="16"/>
    </location>
</feature>
<keyword evidence="4" id="KW-1185">Reference proteome</keyword>
<dbReference type="GO" id="GO:0005506">
    <property type="term" value="F:iron ion binding"/>
    <property type="evidence" value="ECO:0007669"/>
    <property type="project" value="InterPro"/>
</dbReference>
<dbReference type="RefSeq" id="XP_002502998.1">
    <property type="nucleotide sequence ID" value="XM_002502952.1"/>
</dbReference>
<dbReference type="STRING" id="296587.C1E928"/>
<evidence type="ECO:0000256" key="1">
    <source>
        <dbReference type="SAM" id="MobiDB-lite"/>
    </source>
</evidence>
<accession>C1E928</accession>
<dbReference type="InParanoid" id="C1E928"/>